<dbReference type="GO" id="GO:0008168">
    <property type="term" value="F:methyltransferase activity"/>
    <property type="evidence" value="ECO:0007669"/>
    <property type="project" value="UniProtKB-KW"/>
</dbReference>
<gene>
    <name evidence="1" type="ORF">BDCG_02012</name>
</gene>
<dbReference type="Proteomes" id="UP000002039">
    <property type="component" value="Unassembled WGS sequence"/>
</dbReference>
<keyword evidence="2" id="KW-1185">Reference proteome</keyword>
<protein>
    <submittedName>
        <fullName evidence="1">S-adenosylmethionine-dependent methyltransferase</fullName>
    </submittedName>
</protein>
<accession>A0ABP2ESW9</accession>
<proteinExistence type="predicted"/>
<evidence type="ECO:0000313" key="1">
    <source>
        <dbReference type="EMBL" id="EEQ86892.2"/>
    </source>
</evidence>
<keyword evidence="1" id="KW-0808">Transferase</keyword>
<dbReference type="EMBL" id="EQ999974">
    <property type="protein sequence ID" value="EEQ86892.2"/>
    <property type="molecule type" value="Genomic_DNA"/>
</dbReference>
<name>A0ABP2ESW9_AJEDR</name>
<dbReference type="RefSeq" id="XP_045274340.1">
    <property type="nucleotide sequence ID" value="XM_045417562.1"/>
</dbReference>
<organism evidence="1 2">
    <name type="scientific">Ajellomyces dermatitidis (strain ER-3 / ATCC MYA-2586)</name>
    <name type="common">Blastomyces dermatitidis</name>
    <dbReference type="NCBI Taxonomy" id="559297"/>
    <lineage>
        <taxon>Eukaryota</taxon>
        <taxon>Fungi</taxon>
        <taxon>Dikarya</taxon>
        <taxon>Ascomycota</taxon>
        <taxon>Pezizomycotina</taxon>
        <taxon>Eurotiomycetes</taxon>
        <taxon>Eurotiomycetidae</taxon>
        <taxon>Onygenales</taxon>
        <taxon>Ajellomycetaceae</taxon>
        <taxon>Blastomyces</taxon>
    </lineage>
</organism>
<dbReference type="GO" id="GO:0032259">
    <property type="term" value="P:methylation"/>
    <property type="evidence" value="ECO:0007669"/>
    <property type="project" value="UniProtKB-KW"/>
</dbReference>
<keyword evidence="1" id="KW-0489">Methyltransferase</keyword>
<dbReference type="GeneID" id="69024519"/>
<reference evidence="2" key="1">
    <citation type="journal article" date="2015" name="PLoS Genet.">
        <title>The dynamic genome and transcriptome of the human fungal pathogen Blastomyces and close relative Emmonsia.</title>
        <authorList>
            <person name="Munoz J.F."/>
            <person name="Gauthier G.M."/>
            <person name="Desjardins C.A."/>
            <person name="Gallo J.E."/>
            <person name="Holder J."/>
            <person name="Sullivan T.D."/>
            <person name="Marty A.J."/>
            <person name="Carmen J.C."/>
            <person name="Chen Z."/>
            <person name="Ding L."/>
            <person name="Gujja S."/>
            <person name="Magrini V."/>
            <person name="Misas E."/>
            <person name="Mitreva M."/>
            <person name="Priest M."/>
            <person name="Saif S."/>
            <person name="Whiston E.A."/>
            <person name="Young S."/>
            <person name="Zeng Q."/>
            <person name="Goldman W.E."/>
            <person name="Mardis E.R."/>
            <person name="Taylor J.W."/>
            <person name="McEwen J.G."/>
            <person name="Clay O.K."/>
            <person name="Klein B.S."/>
            <person name="Cuomo C.A."/>
        </authorList>
    </citation>
    <scope>NUCLEOTIDE SEQUENCE [LARGE SCALE GENOMIC DNA]</scope>
    <source>
        <strain evidence="2">ER-3 / ATCC MYA-2586</strain>
    </source>
</reference>
<sequence length="126" mass="14357">MNERPTRCENPSLYKGETALEDLFHLECCGGLRLKPSSTNNKAITHFHHDCPFQLPIPPPRYPPYHLHKYLCPFDNAGDYGSQPERLLRDILEMRAGWGTAKPVRQFMLSGYGYISIHGTVKKGKS</sequence>
<evidence type="ECO:0000313" key="2">
    <source>
        <dbReference type="Proteomes" id="UP000002039"/>
    </source>
</evidence>